<evidence type="ECO:0000313" key="1">
    <source>
        <dbReference type="EMBL" id="CAD8457525.1"/>
    </source>
</evidence>
<protein>
    <submittedName>
        <fullName evidence="1">Uncharacterized protein</fullName>
    </submittedName>
</protein>
<proteinExistence type="predicted"/>
<sequence length="123" mass="12992">MATAPPTTPPAIAAAPGPESDPLLCCDWKLGGTVGDKPGDPSVSIRKEKSKGVGFGIVMTPLALQPLTESTLPVWTRVKVWPSRIPTTLAAVHILDVERIELPLSGQPTTAPVQISTKLHLTR</sequence>
<reference evidence="1" key="1">
    <citation type="submission" date="2021-01" db="EMBL/GenBank/DDBJ databases">
        <authorList>
            <person name="Corre E."/>
            <person name="Pelletier E."/>
            <person name="Niang G."/>
            <person name="Scheremetjew M."/>
            <person name="Finn R."/>
            <person name="Kale V."/>
            <person name="Holt S."/>
            <person name="Cochrane G."/>
            <person name="Meng A."/>
            <person name="Brown T."/>
            <person name="Cohen L."/>
        </authorList>
    </citation>
    <scope>NUCLEOTIDE SEQUENCE</scope>
    <source>
        <strain evidence="1">CCMP2058</strain>
    </source>
</reference>
<organism evidence="1">
    <name type="scientific">Amorphochlora amoebiformis</name>
    <dbReference type="NCBI Taxonomy" id="1561963"/>
    <lineage>
        <taxon>Eukaryota</taxon>
        <taxon>Sar</taxon>
        <taxon>Rhizaria</taxon>
        <taxon>Cercozoa</taxon>
        <taxon>Chlorarachniophyceae</taxon>
        <taxon>Amorphochlora</taxon>
    </lineage>
</organism>
<gene>
    <name evidence="1" type="ORF">LAMO00422_LOCUS16472</name>
</gene>
<dbReference type="EMBL" id="HBEM01024236">
    <property type="protein sequence ID" value="CAD8457525.1"/>
    <property type="molecule type" value="Transcribed_RNA"/>
</dbReference>
<name>A0A7S0DN52_9EUKA</name>
<dbReference type="AlphaFoldDB" id="A0A7S0DN52"/>
<accession>A0A7S0DN52</accession>